<sequence>MASSRMTTRSTRPDAEESSREARPGLEQKLDQMLAALTKANWKAEMAHEAILNLKDEVAEVCRDNAHLEGLLASEARSRRREDFDEEVKQESGSQPPREVPAPSRSRIANRTRDHSDGLCRLDPAGAQAEKLHNSDLQTFREIDRPPRSHIPLSVKDGLGNQGRGCDLQSLLHHPAIRGRPEVAENHVRPQLVGTNCERVFERILVAYPRGDVLSAQRRLGISRELVDIQAKSEEVFRVLENHQKAPKASAVITTGLAQTPTPQGIKAYADPRTSSKAGSPNPRRSRRRQE</sequence>
<feature type="compositionally biased region" description="Basic and acidic residues" evidence="1">
    <location>
        <begin position="11"/>
        <end position="27"/>
    </location>
</feature>
<evidence type="ECO:0000313" key="2">
    <source>
        <dbReference type="EMBL" id="PON58315.1"/>
    </source>
</evidence>
<protein>
    <submittedName>
        <fullName evidence="2">Uncharacterized protein</fullName>
    </submittedName>
</protein>
<feature type="region of interest" description="Disordered" evidence="1">
    <location>
        <begin position="256"/>
        <end position="291"/>
    </location>
</feature>
<accession>A0A2P5CBE0</accession>
<dbReference type="AlphaFoldDB" id="A0A2P5CBE0"/>
<gene>
    <name evidence="2" type="ORF">PanWU01x14_167070</name>
</gene>
<proteinExistence type="predicted"/>
<feature type="region of interest" description="Disordered" evidence="1">
    <location>
        <begin position="1"/>
        <end position="27"/>
    </location>
</feature>
<feature type="region of interest" description="Disordered" evidence="1">
    <location>
        <begin position="77"/>
        <end position="119"/>
    </location>
</feature>
<reference evidence="3" key="1">
    <citation type="submission" date="2016-06" db="EMBL/GenBank/DDBJ databases">
        <title>Parallel loss of symbiosis genes in relatives of nitrogen-fixing non-legume Parasponia.</title>
        <authorList>
            <person name="Van Velzen R."/>
            <person name="Holmer R."/>
            <person name="Bu F."/>
            <person name="Rutten L."/>
            <person name="Van Zeijl A."/>
            <person name="Liu W."/>
            <person name="Santuari L."/>
            <person name="Cao Q."/>
            <person name="Sharma T."/>
            <person name="Shen D."/>
            <person name="Roswanjaya Y."/>
            <person name="Wardhani T."/>
            <person name="Kalhor M.S."/>
            <person name="Jansen J."/>
            <person name="Van den Hoogen J."/>
            <person name="Gungor B."/>
            <person name="Hartog M."/>
            <person name="Hontelez J."/>
            <person name="Verver J."/>
            <person name="Yang W.-C."/>
            <person name="Schijlen E."/>
            <person name="Repin R."/>
            <person name="Schilthuizen M."/>
            <person name="Schranz E."/>
            <person name="Heidstra R."/>
            <person name="Miyata K."/>
            <person name="Fedorova E."/>
            <person name="Kohlen W."/>
            <person name="Bisseling T."/>
            <person name="Smit S."/>
            <person name="Geurts R."/>
        </authorList>
    </citation>
    <scope>NUCLEOTIDE SEQUENCE [LARGE SCALE GENOMIC DNA]</scope>
    <source>
        <strain evidence="3">cv. WU1-14</strain>
    </source>
</reference>
<name>A0A2P5CBE0_PARAD</name>
<keyword evidence="3" id="KW-1185">Reference proteome</keyword>
<feature type="compositionally biased region" description="Basic and acidic residues" evidence="1">
    <location>
        <begin position="77"/>
        <end position="90"/>
    </location>
</feature>
<evidence type="ECO:0000256" key="1">
    <source>
        <dbReference type="SAM" id="MobiDB-lite"/>
    </source>
</evidence>
<organism evidence="2 3">
    <name type="scientific">Parasponia andersonii</name>
    <name type="common">Sponia andersonii</name>
    <dbReference type="NCBI Taxonomy" id="3476"/>
    <lineage>
        <taxon>Eukaryota</taxon>
        <taxon>Viridiplantae</taxon>
        <taxon>Streptophyta</taxon>
        <taxon>Embryophyta</taxon>
        <taxon>Tracheophyta</taxon>
        <taxon>Spermatophyta</taxon>
        <taxon>Magnoliopsida</taxon>
        <taxon>eudicotyledons</taxon>
        <taxon>Gunneridae</taxon>
        <taxon>Pentapetalae</taxon>
        <taxon>rosids</taxon>
        <taxon>fabids</taxon>
        <taxon>Rosales</taxon>
        <taxon>Cannabaceae</taxon>
        <taxon>Parasponia</taxon>
    </lineage>
</organism>
<comment type="caution">
    <text evidence="2">The sequence shown here is derived from an EMBL/GenBank/DDBJ whole genome shotgun (WGS) entry which is preliminary data.</text>
</comment>
<feature type="compositionally biased region" description="Polar residues" evidence="1">
    <location>
        <begin position="1"/>
        <end position="10"/>
    </location>
</feature>
<dbReference type="Proteomes" id="UP000237105">
    <property type="component" value="Unassembled WGS sequence"/>
</dbReference>
<evidence type="ECO:0000313" key="3">
    <source>
        <dbReference type="Proteomes" id="UP000237105"/>
    </source>
</evidence>
<dbReference type="EMBL" id="JXTB01000150">
    <property type="protein sequence ID" value="PON58315.1"/>
    <property type="molecule type" value="Genomic_DNA"/>
</dbReference>